<dbReference type="AlphaFoldDB" id="A0A2P2QV99"/>
<protein>
    <submittedName>
        <fullName evidence="1">Uncharacterized protein</fullName>
    </submittedName>
</protein>
<dbReference type="EMBL" id="GGEC01090442">
    <property type="protein sequence ID" value="MBX70926.1"/>
    <property type="molecule type" value="Transcribed_RNA"/>
</dbReference>
<evidence type="ECO:0000313" key="1">
    <source>
        <dbReference type="EMBL" id="MBX70926.1"/>
    </source>
</evidence>
<accession>A0A2P2QV99</accession>
<sequence>MMEKSKWNWLGSKEDHNSCMIPSNSCHYLNFIYLLSSLGFI</sequence>
<proteinExistence type="predicted"/>
<name>A0A2P2QV99_RHIMU</name>
<organism evidence="1">
    <name type="scientific">Rhizophora mucronata</name>
    <name type="common">Asiatic mangrove</name>
    <dbReference type="NCBI Taxonomy" id="61149"/>
    <lineage>
        <taxon>Eukaryota</taxon>
        <taxon>Viridiplantae</taxon>
        <taxon>Streptophyta</taxon>
        <taxon>Embryophyta</taxon>
        <taxon>Tracheophyta</taxon>
        <taxon>Spermatophyta</taxon>
        <taxon>Magnoliopsida</taxon>
        <taxon>eudicotyledons</taxon>
        <taxon>Gunneridae</taxon>
        <taxon>Pentapetalae</taxon>
        <taxon>rosids</taxon>
        <taxon>fabids</taxon>
        <taxon>Malpighiales</taxon>
        <taxon>Rhizophoraceae</taxon>
        <taxon>Rhizophora</taxon>
    </lineage>
</organism>
<reference evidence="1" key="1">
    <citation type="submission" date="2018-02" db="EMBL/GenBank/DDBJ databases">
        <title>Rhizophora mucronata_Transcriptome.</title>
        <authorList>
            <person name="Meera S.P."/>
            <person name="Sreeshan A."/>
            <person name="Augustine A."/>
        </authorList>
    </citation>
    <scope>NUCLEOTIDE SEQUENCE</scope>
    <source>
        <tissue evidence="1">Leaf</tissue>
    </source>
</reference>